<organism evidence="2 3">
    <name type="scientific">Aldrovandia affinis</name>
    <dbReference type="NCBI Taxonomy" id="143900"/>
    <lineage>
        <taxon>Eukaryota</taxon>
        <taxon>Metazoa</taxon>
        <taxon>Chordata</taxon>
        <taxon>Craniata</taxon>
        <taxon>Vertebrata</taxon>
        <taxon>Euteleostomi</taxon>
        <taxon>Actinopterygii</taxon>
        <taxon>Neopterygii</taxon>
        <taxon>Teleostei</taxon>
        <taxon>Notacanthiformes</taxon>
        <taxon>Halosauridae</taxon>
        <taxon>Aldrovandia</taxon>
    </lineage>
</organism>
<name>A0AAD7S8R7_9TELE</name>
<dbReference type="AlphaFoldDB" id="A0AAD7S8R7"/>
<sequence>MPKRFSTALNVAAECLRKIENECPVDSEDTEASYDSAEEESFILGLDPVLDVHIFNIRPMDSPSPGYTHGYQGHIPLSLPRHTCSACEEEEEAPKWPPKHTRGATSARAREEEDERWCNEEEDTEQAQPHFIPARPPGLPVLVSSVLVPAVFQLCCGCWPLSPSTNPAERVQ</sequence>
<feature type="region of interest" description="Disordered" evidence="1">
    <location>
        <begin position="89"/>
        <end position="113"/>
    </location>
</feature>
<gene>
    <name evidence="2" type="ORF">AAFF_G00431270</name>
</gene>
<dbReference type="Proteomes" id="UP001221898">
    <property type="component" value="Unassembled WGS sequence"/>
</dbReference>
<accession>A0AAD7S8R7</accession>
<dbReference type="EMBL" id="JAINUG010000093">
    <property type="protein sequence ID" value="KAJ8398050.1"/>
    <property type="molecule type" value="Genomic_DNA"/>
</dbReference>
<evidence type="ECO:0000313" key="2">
    <source>
        <dbReference type="EMBL" id="KAJ8398050.1"/>
    </source>
</evidence>
<keyword evidence="3" id="KW-1185">Reference proteome</keyword>
<reference evidence="2" key="1">
    <citation type="journal article" date="2023" name="Science">
        <title>Genome structures resolve the early diversification of teleost fishes.</title>
        <authorList>
            <person name="Parey E."/>
            <person name="Louis A."/>
            <person name="Montfort J."/>
            <person name="Bouchez O."/>
            <person name="Roques C."/>
            <person name="Iampietro C."/>
            <person name="Lluch J."/>
            <person name="Castinel A."/>
            <person name="Donnadieu C."/>
            <person name="Desvignes T."/>
            <person name="Floi Bucao C."/>
            <person name="Jouanno E."/>
            <person name="Wen M."/>
            <person name="Mejri S."/>
            <person name="Dirks R."/>
            <person name="Jansen H."/>
            <person name="Henkel C."/>
            <person name="Chen W.J."/>
            <person name="Zahm M."/>
            <person name="Cabau C."/>
            <person name="Klopp C."/>
            <person name="Thompson A.W."/>
            <person name="Robinson-Rechavi M."/>
            <person name="Braasch I."/>
            <person name="Lecointre G."/>
            <person name="Bobe J."/>
            <person name="Postlethwait J.H."/>
            <person name="Berthelot C."/>
            <person name="Roest Crollius H."/>
            <person name="Guiguen Y."/>
        </authorList>
    </citation>
    <scope>NUCLEOTIDE SEQUENCE</scope>
    <source>
        <strain evidence="2">NC1722</strain>
    </source>
</reference>
<evidence type="ECO:0000313" key="3">
    <source>
        <dbReference type="Proteomes" id="UP001221898"/>
    </source>
</evidence>
<comment type="caution">
    <text evidence="2">The sequence shown here is derived from an EMBL/GenBank/DDBJ whole genome shotgun (WGS) entry which is preliminary data.</text>
</comment>
<protein>
    <submittedName>
        <fullName evidence="2">Uncharacterized protein</fullName>
    </submittedName>
</protein>
<evidence type="ECO:0000256" key="1">
    <source>
        <dbReference type="SAM" id="MobiDB-lite"/>
    </source>
</evidence>
<proteinExistence type="predicted"/>